<dbReference type="Gene3D" id="2.60.40.1180">
    <property type="entry name" value="Golgi alpha-mannosidase II"/>
    <property type="match status" value="1"/>
</dbReference>
<keyword evidence="17" id="KW-0443">Lipid metabolism</keyword>
<evidence type="ECO:0000256" key="22">
    <source>
        <dbReference type="ARBA" id="ARBA00023295"/>
    </source>
</evidence>
<dbReference type="EMBL" id="OZ035838">
    <property type="protein sequence ID" value="CAL1584471.1"/>
    <property type="molecule type" value="Genomic_DNA"/>
</dbReference>
<keyword evidence="19" id="KW-0325">Glycoprotein</keyword>
<evidence type="ECO:0000256" key="13">
    <source>
        <dbReference type="ARBA" id="ARBA00022771"/>
    </source>
</evidence>
<evidence type="ECO:0000256" key="5">
    <source>
        <dbReference type="ARBA" id="ARBA00004371"/>
    </source>
</evidence>
<dbReference type="GO" id="GO:0004560">
    <property type="term" value="F:alpha-L-fucosidase activity"/>
    <property type="evidence" value="ECO:0007669"/>
    <property type="project" value="UniProtKB-EC"/>
</dbReference>
<evidence type="ECO:0000256" key="10">
    <source>
        <dbReference type="ARBA" id="ARBA00022723"/>
    </source>
</evidence>
<feature type="region of interest" description="Disordered" evidence="26">
    <location>
        <begin position="255"/>
        <end position="283"/>
    </location>
</feature>
<feature type="region of interest" description="Disordered" evidence="26">
    <location>
        <begin position="131"/>
        <end position="229"/>
    </location>
</feature>
<feature type="compositionally biased region" description="Basic and acidic residues" evidence="26">
    <location>
        <begin position="131"/>
        <end position="144"/>
    </location>
</feature>
<evidence type="ECO:0000256" key="6">
    <source>
        <dbReference type="ARBA" id="ARBA00007951"/>
    </source>
</evidence>
<comment type="function">
    <text evidence="3">Alpha-L-fucosidase is responsible for hydrolyzing the alpha-1,6-linked fucose joined to the reducing-end N-acetylglucosamine of the carbohydrate moieties of glycoproteins.</text>
</comment>
<organism evidence="29 30">
    <name type="scientific">Knipowitschia caucasica</name>
    <name type="common">Caucasian dwarf goby</name>
    <name type="synonym">Pomatoschistus caucasicus</name>
    <dbReference type="NCBI Taxonomy" id="637954"/>
    <lineage>
        <taxon>Eukaryota</taxon>
        <taxon>Metazoa</taxon>
        <taxon>Chordata</taxon>
        <taxon>Craniata</taxon>
        <taxon>Vertebrata</taxon>
        <taxon>Euteleostomi</taxon>
        <taxon>Actinopterygii</taxon>
        <taxon>Neopterygii</taxon>
        <taxon>Teleostei</taxon>
        <taxon>Neoteleostei</taxon>
        <taxon>Acanthomorphata</taxon>
        <taxon>Gobiaria</taxon>
        <taxon>Gobiiformes</taxon>
        <taxon>Gobioidei</taxon>
        <taxon>Gobiidae</taxon>
        <taxon>Gobiinae</taxon>
        <taxon>Knipowitschia</taxon>
    </lineage>
</organism>
<feature type="compositionally biased region" description="Polar residues" evidence="26">
    <location>
        <begin position="170"/>
        <end position="191"/>
    </location>
</feature>
<keyword evidence="12" id="KW-0677">Repeat</keyword>
<evidence type="ECO:0000256" key="4">
    <source>
        <dbReference type="ARBA" id="ARBA00004123"/>
    </source>
</evidence>
<dbReference type="PANTHER" id="PTHR10030:SF2">
    <property type="entry name" value="TISSUE ALPHA-L-FUCOSIDASE"/>
    <property type="match status" value="1"/>
</dbReference>
<dbReference type="GO" id="GO:0008270">
    <property type="term" value="F:zinc ion binding"/>
    <property type="evidence" value="ECO:0007669"/>
    <property type="project" value="UniProtKB-KW"/>
</dbReference>
<comment type="subcellular location">
    <subcellularLocation>
        <location evidence="5">Lysosome</location>
    </subcellularLocation>
    <subcellularLocation>
        <location evidence="4">Nucleus</location>
    </subcellularLocation>
</comment>
<dbReference type="SUPFAM" id="SSF54695">
    <property type="entry name" value="POZ domain"/>
    <property type="match status" value="1"/>
</dbReference>
<keyword evidence="13 25" id="KW-0863">Zinc-finger</keyword>
<name>A0AAV2K7W8_KNICA</name>
<evidence type="ECO:0000256" key="20">
    <source>
        <dbReference type="ARBA" id="ARBA00023228"/>
    </source>
</evidence>
<gene>
    <name evidence="29" type="ORF">KC01_LOCUS14809</name>
</gene>
<evidence type="ECO:0000256" key="1">
    <source>
        <dbReference type="ARBA" id="ARBA00000321"/>
    </source>
</evidence>
<feature type="domain" description="C2H2-type" evidence="28">
    <location>
        <begin position="386"/>
        <end position="414"/>
    </location>
</feature>
<keyword evidence="16" id="KW-0805">Transcription regulation</keyword>
<evidence type="ECO:0000259" key="27">
    <source>
        <dbReference type="PROSITE" id="PS50097"/>
    </source>
</evidence>
<comment type="catalytic activity">
    <reaction evidence="2">
        <text>a neolactoside IV(2)-alpha-Fuc-nLc4Cer(d18:0) + H2O = a neolactoside nLc4Cer(d18:0) + L-fucose</text>
        <dbReference type="Rhea" id="RHEA:49308"/>
        <dbReference type="ChEBI" id="CHEBI:2181"/>
        <dbReference type="ChEBI" id="CHEBI:15377"/>
        <dbReference type="ChEBI" id="CHEBI:91119"/>
        <dbReference type="ChEBI" id="CHEBI:91121"/>
    </reaction>
    <physiologicalReaction direction="left-to-right" evidence="2">
        <dbReference type="Rhea" id="RHEA:49309"/>
    </physiologicalReaction>
</comment>
<dbReference type="Pfam" id="PF01120">
    <property type="entry name" value="Alpha_L_fucos"/>
    <property type="match status" value="1"/>
</dbReference>
<keyword evidence="15" id="KW-0862">Zinc</keyword>
<dbReference type="PROSITE" id="PS50097">
    <property type="entry name" value="BTB"/>
    <property type="match status" value="1"/>
</dbReference>
<evidence type="ECO:0000256" key="7">
    <source>
        <dbReference type="ARBA" id="ARBA00011881"/>
    </source>
</evidence>
<dbReference type="Gene3D" id="3.20.20.80">
    <property type="entry name" value="Glycosidases"/>
    <property type="match status" value="1"/>
</dbReference>
<evidence type="ECO:0000256" key="25">
    <source>
        <dbReference type="PROSITE-ProRule" id="PRU00042"/>
    </source>
</evidence>
<dbReference type="FunFam" id="3.20.20.80:FF:000027">
    <property type="entry name" value="Alpha-L-fucosidase"/>
    <property type="match status" value="1"/>
</dbReference>
<dbReference type="Gene3D" id="3.30.160.60">
    <property type="entry name" value="Classic Zinc Finger"/>
    <property type="match status" value="2"/>
</dbReference>
<dbReference type="InterPro" id="IPR018526">
    <property type="entry name" value="Glyco_hydro_29_CS"/>
</dbReference>
<dbReference type="Pfam" id="PF00651">
    <property type="entry name" value="BTB"/>
    <property type="match status" value="1"/>
</dbReference>
<dbReference type="GO" id="GO:0006004">
    <property type="term" value="P:fucose metabolic process"/>
    <property type="evidence" value="ECO:0007669"/>
    <property type="project" value="InterPro"/>
</dbReference>
<keyword evidence="11" id="KW-0732">Signal</keyword>
<dbReference type="InterPro" id="IPR057739">
    <property type="entry name" value="Glyco_hydro_29_N"/>
</dbReference>
<evidence type="ECO:0000256" key="8">
    <source>
        <dbReference type="ARBA" id="ARBA00012662"/>
    </source>
</evidence>
<dbReference type="SMART" id="SM00355">
    <property type="entry name" value="ZnF_C2H2"/>
    <property type="match status" value="2"/>
</dbReference>
<comment type="similarity">
    <text evidence="6">Belongs to the glycosyl hydrolase 29 family.</text>
</comment>
<evidence type="ECO:0000256" key="24">
    <source>
        <dbReference type="ARBA" id="ARBA00032971"/>
    </source>
</evidence>
<dbReference type="InterPro" id="IPR000933">
    <property type="entry name" value="Glyco_hydro_29"/>
</dbReference>
<evidence type="ECO:0000256" key="15">
    <source>
        <dbReference type="ARBA" id="ARBA00022833"/>
    </source>
</evidence>
<keyword evidence="18" id="KW-0804">Transcription</keyword>
<evidence type="ECO:0000256" key="21">
    <source>
        <dbReference type="ARBA" id="ARBA00023242"/>
    </source>
</evidence>
<proteinExistence type="inferred from homology"/>
<evidence type="ECO:0000256" key="23">
    <source>
        <dbReference type="ARBA" id="ARBA00031765"/>
    </source>
</evidence>
<evidence type="ECO:0000259" key="28">
    <source>
        <dbReference type="PROSITE" id="PS50157"/>
    </source>
</evidence>
<evidence type="ECO:0000256" key="9">
    <source>
        <dbReference type="ARBA" id="ARBA00014025"/>
    </source>
</evidence>
<sequence length="938" mass="105071">MEVPCYLPRLVAELNEQRKRDFFCDCSVLVEGRVFKAHRNVLFAGSSYFRALLVHFIQDSSQRHCTASLDIVTADAFSIILDFMYSGRLDLHRNNVIEVMSAASYLQMTDLVNFCKGYINSSLEICNKERERNSVKQRQSKDITDSQAVTDSTSAMTNEPQVENDEADHTASQSGTAAKTLPSLSNDSPAGSSRDVDSNFHIQEGFSERHKENPDQTNHSSSSSSAMTPELINPKIEYDTDEPVLIESPEPKIIGTYNTQPLHSLHNNRLLPPSPSNERSSYSPTFNARHLIELLARGEGPVPIVERESPRFVPGLDSEAGGNRMDDGLSFVGSSMMDAQGDWLGDTGDNLMVQVKLHKCPFCPYTSKQKGILKRHIRSHTGERPFPCPLCGKRFTRQEHLRSHAFSVHKDCWPVPCKSCRRTFTGSAVTSGLKRYGLCDSCNCVTTTNEDSGHPVDLAEQGERANGGTDWSSFMDDVEELQHSLAKEAMFCAAALLCVSAAVVAEARYSADWTSLDARPLPTWYDEAKLGIFVHWGVFSVPAFGSEWFWWHWQGQQPPDANCVNFMSKNYPPGFSYPEFAPQFHAQFFDPGQWADIFKASGAKYVVLTAKHHEGFTTWGSPFTWNWNSVDTGPHRDLVGDLGEAVRNRSLHYGLYNSLYEWFHPLYLIDKKNSFKTQEFVMNKLLPEMYNMVVRYKPELIWSDGDWEAPDTYWNSTAFLAWLYNDSPVKDTVVTNDRWGAGCACKHGGYYNCEDKYTPGVLPKHKWEKCTSVDTSSWGFRRNMRLNELMDLPTIIKDLVQTVALGGNYLLNVGPTADGTIPPVFEERLRGVGSWLQTNGEAIYASKPWRVQFENSSLPIWFTSKDSSVYAIVTSKPNMSIVQLLAPKTSTKTTVTLLGNAKALSWSPLLPGAGLTVLLPALPDSPGQAWTLKLEGVQ</sequence>
<dbReference type="InterPro" id="IPR013780">
    <property type="entry name" value="Glyco_hydro_b"/>
</dbReference>
<dbReference type="GO" id="GO:0016139">
    <property type="term" value="P:glycoside catabolic process"/>
    <property type="evidence" value="ECO:0007669"/>
    <property type="project" value="TreeGrafter"/>
</dbReference>
<evidence type="ECO:0000256" key="16">
    <source>
        <dbReference type="ARBA" id="ARBA00023015"/>
    </source>
</evidence>
<keyword evidence="10" id="KW-0479">Metal-binding</keyword>
<dbReference type="PRINTS" id="PR00741">
    <property type="entry name" value="GLHYDRLASE29"/>
</dbReference>
<dbReference type="FunFam" id="3.30.160.60:FF:000379">
    <property type="entry name" value="Zinc finger and BTB domain-containing protein 46"/>
    <property type="match status" value="1"/>
</dbReference>
<dbReference type="InterPro" id="IPR017853">
    <property type="entry name" value="GH"/>
</dbReference>
<dbReference type="EC" id="3.2.1.51" evidence="8"/>
<dbReference type="SUPFAM" id="SSF51445">
    <property type="entry name" value="(Trans)glycosidases"/>
    <property type="match status" value="1"/>
</dbReference>
<comment type="catalytic activity">
    <reaction evidence="1">
        <text>a neolactoside IV(2)-alpha-Fuc-nLc4Cer(d18:1(4E)) + H2O = a neolactoside nLc4Cer(d18:1(4E)) + L-fucose</text>
        <dbReference type="Rhea" id="RHEA:48224"/>
        <dbReference type="ChEBI" id="CHEBI:2181"/>
        <dbReference type="ChEBI" id="CHEBI:15377"/>
        <dbReference type="ChEBI" id="CHEBI:17006"/>
        <dbReference type="ChEBI" id="CHEBI:28691"/>
    </reaction>
    <physiologicalReaction direction="left-to-right" evidence="1">
        <dbReference type="Rhea" id="RHEA:48225"/>
    </physiologicalReaction>
</comment>
<dbReference type="SMART" id="SM00225">
    <property type="entry name" value="BTB"/>
    <property type="match status" value="1"/>
</dbReference>
<feature type="domain" description="C2H2-type" evidence="28">
    <location>
        <begin position="358"/>
        <end position="385"/>
    </location>
</feature>
<keyword evidence="30" id="KW-1185">Reference proteome</keyword>
<keyword evidence="14" id="KW-0378">Hydrolase</keyword>
<evidence type="ECO:0000256" key="19">
    <source>
        <dbReference type="ARBA" id="ARBA00023180"/>
    </source>
</evidence>
<dbReference type="GO" id="GO:0006629">
    <property type="term" value="P:lipid metabolic process"/>
    <property type="evidence" value="ECO:0007669"/>
    <property type="project" value="UniProtKB-KW"/>
</dbReference>
<dbReference type="InterPro" id="IPR036236">
    <property type="entry name" value="Znf_C2H2_sf"/>
</dbReference>
<dbReference type="Proteomes" id="UP001497482">
    <property type="component" value="Chromosome 16"/>
</dbReference>
<dbReference type="InterPro" id="IPR013087">
    <property type="entry name" value="Znf_C2H2_type"/>
</dbReference>
<evidence type="ECO:0000256" key="14">
    <source>
        <dbReference type="ARBA" id="ARBA00022801"/>
    </source>
</evidence>
<feature type="compositionally biased region" description="Polar residues" evidence="26">
    <location>
        <begin position="145"/>
        <end position="161"/>
    </location>
</feature>
<feature type="compositionally biased region" description="Polar residues" evidence="26">
    <location>
        <begin position="256"/>
        <end position="267"/>
    </location>
</feature>
<dbReference type="GO" id="GO:0005634">
    <property type="term" value="C:nucleus"/>
    <property type="evidence" value="ECO:0007669"/>
    <property type="project" value="UniProtKB-SubCell"/>
</dbReference>
<evidence type="ECO:0000313" key="30">
    <source>
        <dbReference type="Proteomes" id="UP001497482"/>
    </source>
</evidence>
<dbReference type="Pfam" id="PF13465">
    <property type="entry name" value="zf-H2C2_2"/>
    <property type="match status" value="1"/>
</dbReference>
<keyword evidence="21" id="KW-0539">Nucleus</keyword>
<dbReference type="InterPro" id="IPR031919">
    <property type="entry name" value="Fucosidase_C"/>
</dbReference>
<dbReference type="PROSITE" id="PS00385">
    <property type="entry name" value="ALPHA_L_FUCOSIDASE"/>
    <property type="match status" value="1"/>
</dbReference>
<evidence type="ECO:0000256" key="18">
    <source>
        <dbReference type="ARBA" id="ARBA00023163"/>
    </source>
</evidence>
<evidence type="ECO:0000256" key="26">
    <source>
        <dbReference type="SAM" id="MobiDB-lite"/>
    </source>
</evidence>
<dbReference type="SMART" id="SM00812">
    <property type="entry name" value="Alpha_L_fucos"/>
    <property type="match status" value="1"/>
</dbReference>
<keyword evidence="20" id="KW-0458">Lysosome</keyword>
<protein>
    <recommendedName>
        <fullName evidence="9">Tissue alpha-L-fucosidase</fullName>
        <ecNumber evidence="8">3.2.1.51</ecNumber>
    </recommendedName>
    <alternativeName>
        <fullName evidence="23">Alpha-L-fucosidase I</fullName>
    </alternativeName>
    <alternativeName>
        <fullName evidence="24">Alpha-L-fucoside fucohydrolase 1</fullName>
    </alternativeName>
</protein>
<evidence type="ECO:0000256" key="3">
    <source>
        <dbReference type="ARBA" id="ARBA00004071"/>
    </source>
</evidence>
<keyword evidence="22" id="KW-0326">Glycosidase</keyword>
<dbReference type="PANTHER" id="PTHR10030">
    <property type="entry name" value="ALPHA-L-FUCOSIDASE"/>
    <property type="match status" value="1"/>
</dbReference>
<evidence type="ECO:0000313" key="29">
    <source>
        <dbReference type="EMBL" id="CAL1584471.1"/>
    </source>
</evidence>
<dbReference type="PROSITE" id="PS00028">
    <property type="entry name" value="ZINC_FINGER_C2H2_1"/>
    <property type="match status" value="1"/>
</dbReference>
<reference evidence="29 30" key="1">
    <citation type="submission" date="2024-04" db="EMBL/GenBank/DDBJ databases">
        <authorList>
            <person name="Waldvogel A.-M."/>
            <person name="Schoenle A."/>
        </authorList>
    </citation>
    <scope>NUCLEOTIDE SEQUENCE [LARGE SCALE GENOMIC DNA]</scope>
</reference>
<dbReference type="Gene3D" id="3.30.710.10">
    <property type="entry name" value="Potassium Channel Kv1.1, Chain A"/>
    <property type="match status" value="1"/>
</dbReference>
<dbReference type="InterPro" id="IPR016286">
    <property type="entry name" value="FUC_metazoa-typ"/>
</dbReference>
<dbReference type="Pfam" id="PF16757">
    <property type="entry name" value="Fucosidase_C"/>
    <property type="match status" value="1"/>
</dbReference>
<dbReference type="GO" id="GO:0005764">
    <property type="term" value="C:lysosome"/>
    <property type="evidence" value="ECO:0007669"/>
    <property type="project" value="UniProtKB-SubCell"/>
</dbReference>
<dbReference type="InterPro" id="IPR011333">
    <property type="entry name" value="SKP1/BTB/POZ_sf"/>
</dbReference>
<feature type="domain" description="BTB" evidence="27">
    <location>
        <begin position="24"/>
        <end position="93"/>
    </location>
</feature>
<dbReference type="InterPro" id="IPR000210">
    <property type="entry name" value="BTB/POZ_dom"/>
</dbReference>
<accession>A0AAV2K7W8</accession>
<comment type="subunit">
    <text evidence="7">Homotetramer.</text>
</comment>
<evidence type="ECO:0000256" key="17">
    <source>
        <dbReference type="ARBA" id="ARBA00023098"/>
    </source>
</evidence>
<dbReference type="AlphaFoldDB" id="A0AAV2K7W8"/>
<evidence type="ECO:0000256" key="12">
    <source>
        <dbReference type="ARBA" id="ARBA00022737"/>
    </source>
</evidence>
<evidence type="ECO:0000256" key="2">
    <source>
        <dbReference type="ARBA" id="ARBA00000419"/>
    </source>
</evidence>
<evidence type="ECO:0000256" key="11">
    <source>
        <dbReference type="ARBA" id="ARBA00022729"/>
    </source>
</evidence>
<dbReference type="PROSITE" id="PS50157">
    <property type="entry name" value="ZINC_FINGER_C2H2_2"/>
    <property type="match status" value="2"/>
</dbReference>
<dbReference type="FunFam" id="3.30.160.60:FF:000065">
    <property type="entry name" value="B-cell CLL/lymphoma 6, member B"/>
    <property type="match status" value="1"/>
</dbReference>
<dbReference type="SUPFAM" id="SSF57667">
    <property type="entry name" value="beta-beta-alpha zinc fingers"/>
    <property type="match status" value="1"/>
</dbReference>